<name>A0ABN7P0F2_TIMPD</name>
<dbReference type="Proteomes" id="UP001153148">
    <property type="component" value="Unassembled WGS sequence"/>
</dbReference>
<feature type="compositionally biased region" description="Polar residues" evidence="1">
    <location>
        <begin position="69"/>
        <end position="98"/>
    </location>
</feature>
<dbReference type="EMBL" id="CAJPIN010012764">
    <property type="protein sequence ID" value="CAG2060563.1"/>
    <property type="molecule type" value="Genomic_DNA"/>
</dbReference>
<evidence type="ECO:0000313" key="2">
    <source>
        <dbReference type="EMBL" id="CAG2060563.1"/>
    </source>
</evidence>
<evidence type="ECO:0000313" key="3">
    <source>
        <dbReference type="Proteomes" id="UP001153148"/>
    </source>
</evidence>
<evidence type="ECO:0000256" key="1">
    <source>
        <dbReference type="SAM" id="MobiDB-lite"/>
    </source>
</evidence>
<gene>
    <name evidence="2" type="ORF">TPAB3V08_LOCUS7519</name>
</gene>
<accession>A0ABN7P0F2</accession>
<comment type="caution">
    <text evidence="2">The sequence shown here is derived from an EMBL/GenBank/DDBJ whole genome shotgun (WGS) entry which is preliminary data.</text>
</comment>
<keyword evidence="3" id="KW-1185">Reference proteome</keyword>
<protein>
    <submittedName>
        <fullName evidence="2">Uncharacterized protein</fullName>
    </submittedName>
</protein>
<reference evidence="2" key="1">
    <citation type="submission" date="2021-03" db="EMBL/GenBank/DDBJ databases">
        <authorList>
            <person name="Tran Van P."/>
        </authorList>
    </citation>
    <scope>NUCLEOTIDE SEQUENCE</scope>
</reference>
<feature type="region of interest" description="Disordered" evidence="1">
    <location>
        <begin position="22"/>
        <end position="98"/>
    </location>
</feature>
<organism evidence="2 3">
    <name type="scientific">Timema podura</name>
    <name type="common">Walking stick</name>
    <dbReference type="NCBI Taxonomy" id="61482"/>
    <lineage>
        <taxon>Eukaryota</taxon>
        <taxon>Metazoa</taxon>
        <taxon>Ecdysozoa</taxon>
        <taxon>Arthropoda</taxon>
        <taxon>Hexapoda</taxon>
        <taxon>Insecta</taxon>
        <taxon>Pterygota</taxon>
        <taxon>Neoptera</taxon>
        <taxon>Polyneoptera</taxon>
        <taxon>Phasmatodea</taxon>
        <taxon>Timematodea</taxon>
        <taxon>Timematoidea</taxon>
        <taxon>Timematidae</taxon>
        <taxon>Timema</taxon>
    </lineage>
</organism>
<proteinExistence type="predicted"/>
<sequence length="125" mass="13782">DSYNAWKQSVVSDVRLILTILQQQQQQQQHMQSSQSSGSSMMPDYRESSSEYGIRSGKSSRDTPPHVQRSYSASQDSPSNFRTSPSSPERDSNLNPSVLSSLAQHETSALANYATDVGHCIGTKE</sequence>
<feature type="non-terminal residue" evidence="2">
    <location>
        <position position="1"/>
    </location>
</feature>
<feature type="compositionally biased region" description="Low complexity" evidence="1">
    <location>
        <begin position="22"/>
        <end position="42"/>
    </location>
</feature>